<reference evidence="4" key="1">
    <citation type="journal article" date="2019" name="Int. J. Syst. Evol. Microbiol.">
        <title>The Global Catalogue of Microorganisms (GCM) 10K type strain sequencing project: providing services to taxonomists for standard genome sequencing and annotation.</title>
        <authorList>
            <consortium name="The Broad Institute Genomics Platform"/>
            <consortium name="The Broad Institute Genome Sequencing Center for Infectious Disease"/>
            <person name="Wu L."/>
            <person name="Ma J."/>
        </authorList>
    </citation>
    <scope>NUCLEOTIDE SEQUENCE [LARGE SCALE GENOMIC DNA]</scope>
    <source>
        <strain evidence="4">JCM 17137</strain>
    </source>
</reference>
<evidence type="ECO:0000256" key="2">
    <source>
        <dbReference type="SAM" id="SignalP"/>
    </source>
</evidence>
<proteinExistence type="predicted"/>
<dbReference type="EMBL" id="BAABDD010000029">
    <property type="protein sequence ID" value="GAA3759668.1"/>
    <property type="molecule type" value="Genomic_DNA"/>
</dbReference>
<keyword evidence="2" id="KW-0732">Signal</keyword>
<feature type="region of interest" description="Disordered" evidence="1">
    <location>
        <begin position="141"/>
        <end position="258"/>
    </location>
</feature>
<feature type="compositionally biased region" description="Gly residues" evidence="1">
    <location>
        <begin position="237"/>
        <end position="253"/>
    </location>
</feature>
<feature type="compositionally biased region" description="Low complexity" evidence="1">
    <location>
        <begin position="40"/>
        <end position="61"/>
    </location>
</feature>
<name>A0ABP7G989_9ACTN</name>
<comment type="caution">
    <text evidence="3">The sequence shown here is derived from an EMBL/GenBank/DDBJ whole genome shotgun (WGS) entry which is preliminary data.</text>
</comment>
<evidence type="ECO:0000313" key="4">
    <source>
        <dbReference type="Proteomes" id="UP001500908"/>
    </source>
</evidence>
<protein>
    <submittedName>
        <fullName evidence="3">Uncharacterized protein</fullName>
    </submittedName>
</protein>
<gene>
    <name evidence="3" type="ORF">GCM10022402_41990</name>
</gene>
<keyword evidence="4" id="KW-1185">Reference proteome</keyword>
<dbReference type="Proteomes" id="UP001500908">
    <property type="component" value="Unassembled WGS sequence"/>
</dbReference>
<evidence type="ECO:0000313" key="3">
    <source>
        <dbReference type="EMBL" id="GAA3759668.1"/>
    </source>
</evidence>
<organism evidence="3 4">
    <name type="scientific">Salinactinospora qingdaonensis</name>
    <dbReference type="NCBI Taxonomy" id="702744"/>
    <lineage>
        <taxon>Bacteria</taxon>
        <taxon>Bacillati</taxon>
        <taxon>Actinomycetota</taxon>
        <taxon>Actinomycetes</taxon>
        <taxon>Streptosporangiales</taxon>
        <taxon>Nocardiopsidaceae</taxon>
        <taxon>Salinactinospora</taxon>
    </lineage>
</organism>
<feature type="signal peptide" evidence="2">
    <location>
        <begin position="1"/>
        <end position="24"/>
    </location>
</feature>
<evidence type="ECO:0000256" key="1">
    <source>
        <dbReference type="SAM" id="MobiDB-lite"/>
    </source>
</evidence>
<feature type="compositionally biased region" description="Polar residues" evidence="1">
    <location>
        <begin position="141"/>
        <end position="154"/>
    </location>
</feature>
<feature type="region of interest" description="Disordered" evidence="1">
    <location>
        <begin position="40"/>
        <end position="81"/>
    </location>
</feature>
<feature type="chain" id="PRO_5046379431" evidence="2">
    <location>
        <begin position="25"/>
        <end position="293"/>
    </location>
</feature>
<sequence length="293" mass="28236">MRALLLMVGFVAASWLLAAAPASAEALGAVDDVVEAVTATPSPQAAESTGAEESASSTASTQDARERESTTGAAADTLTSTVSEVTDHAGTEIDSEVTEVAEAVGSGAPVSGSAATPATIERVADVAQAPGDMVDAVTELTTPQEHSAPASQPAATGGADNSATSSAGREESRAAAKSTSSAPPRAVASQTNAELADSSAVAPQSSPGVSERAAASADDTSSPDTLGTPGAAASLVGVGGSGSSSTAGSGGMVAGYLSTVPGASRSHARMRAAFPAVDAAPRGPVDEPSFAPD</sequence>
<feature type="compositionally biased region" description="Low complexity" evidence="1">
    <location>
        <begin position="213"/>
        <end position="236"/>
    </location>
</feature>
<accession>A0ABP7G989</accession>